<gene>
    <name evidence="6" type="ORF">FN961_18195</name>
</gene>
<evidence type="ECO:0000313" key="7">
    <source>
        <dbReference type="Proteomes" id="UP000318126"/>
    </source>
</evidence>
<protein>
    <recommendedName>
        <fullName evidence="5">OmpR/PhoB-type domain-containing protein</fullName>
    </recommendedName>
</protein>
<dbReference type="Proteomes" id="UP000318126">
    <property type="component" value="Unassembled WGS sequence"/>
</dbReference>
<feature type="DNA-binding region" description="OmpR/PhoB-type" evidence="3">
    <location>
        <begin position="6"/>
        <end position="104"/>
    </location>
</feature>
<dbReference type="RefSeq" id="WP_144041601.1">
    <property type="nucleotide sequence ID" value="NZ_BMPL01000023.1"/>
</dbReference>
<name>A0A553JK99_SHEHA</name>
<dbReference type="AlphaFoldDB" id="A0A553JK99"/>
<dbReference type="PANTHER" id="PTHR36842">
    <property type="entry name" value="PROTEIN TOLB HOMOLOG"/>
    <property type="match status" value="1"/>
</dbReference>
<keyword evidence="7" id="KW-1185">Reference proteome</keyword>
<dbReference type="SMART" id="SM00862">
    <property type="entry name" value="Trans_reg_C"/>
    <property type="match status" value="1"/>
</dbReference>
<evidence type="ECO:0000256" key="2">
    <source>
        <dbReference type="ARBA" id="ARBA00023125"/>
    </source>
</evidence>
<keyword evidence="4" id="KW-0812">Transmembrane</keyword>
<feature type="transmembrane region" description="Helical" evidence="4">
    <location>
        <begin position="128"/>
        <end position="147"/>
    </location>
</feature>
<reference evidence="7" key="1">
    <citation type="submission" date="2019-07" db="EMBL/GenBank/DDBJ databases">
        <title>Shewanella sp. YLB-08 draft genomic sequence.</title>
        <authorList>
            <person name="Yu L."/>
        </authorList>
    </citation>
    <scope>NUCLEOTIDE SEQUENCE [LARGE SCALE GENOMIC DNA]</scope>
    <source>
        <strain evidence="7">JCM 20706</strain>
    </source>
</reference>
<dbReference type="Gene3D" id="2.120.10.30">
    <property type="entry name" value="TolB, C-terminal domain"/>
    <property type="match status" value="2"/>
</dbReference>
<dbReference type="GO" id="GO:0003677">
    <property type="term" value="F:DNA binding"/>
    <property type="evidence" value="ECO:0007669"/>
    <property type="project" value="UniProtKB-UniRule"/>
</dbReference>
<evidence type="ECO:0000256" key="3">
    <source>
        <dbReference type="PROSITE-ProRule" id="PRU01091"/>
    </source>
</evidence>
<dbReference type="InterPro" id="IPR011042">
    <property type="entry name" value="6-blade_b-propeller_TolB-like"/>
</dbReference>
<comment type="similarity">
    <text evidence="1">Belongs to the TolB family.</text>
</comment>
<feature type="domain" description="OmpR/PhoB-type" evidence="5">
    <location>
        <begin position="6"/>
        <end position="104"/>
    </location>
</feature>
<dbReference type="SUPFAM" id="SSF46894">
    <property type="entry name" value="C-terminal effector domain of the bipartite response regulators"/>
    <property type="match status" value="1"/>
</dbReference>
<accession>A0A553JK99</accession>
<dbReference type="PROSITE" id="PS51755">
    <property type="entry name" value="OMPR_PHOB"/>
    <property type="match status" value="1"/>
</dbReference>
<dbReference type="InterPro" id="IPR016032">
    <property type="entry name" value="Sig_transdc_resp-reg_C-effctor"/>
</dbReference>
<evidence type="ECO:0000259" key="5">
    <source>
        <dbReference type="PROSITE" id="PS51755"/>
    </source>
</evidence>
<dbReference type="GO" id="GO:0000160">
    <property type="term" value="P:phosphorelay signal transduction system"/>
    <property type="evidence" value="ECO:0007669"/>
    <property type="project" value="InterPro"/>
</dbReference>
<dbReference type="SUPFAM" id="SSF82171">
    <property type="entry name" value="DPP6 N-terminal domain-like"/>
    <property type="match status" value="1"/>
</dbReference>
<dbReference type="OrthoDB" id="5900874at2"/>
<comment type="caution">
    <text evidence="6">The sequence shown here is derived from an EMBL/GenBank/DDBJ whole genome shotgun (WGS) entry which is preliminary data.</text>
</comment>
<dbReference type="InterPro" id="IPR011659">
    <property type="entry name" value="WD40"/>
</dbReference>
<proteinExistence type="inferred from homology"/>
<keyword evidence="4" id="KW-0472">Membrane</keyword>
<dbReference type="InterPro" id="IPR036388">
    <property type="entry name" value="WH-like_DNA-bd_sf"/>
</dbReference>
<dbReference type="EMBL" id="VKGK01000025">
    <property type="protein sequence ID" value="TRY12884.1"/>
    <property type="molecule type" value="Genomic_DNA"/>
</dbReference>
<dbReference type="GO" id="GO:0006355">
    <property type="term" value="P:regulation of DNA-templated transcription"/>
    <property type="evidence" value="ECO:0007669"/>
    <property type="project" value="InterPro"/>
</dbReference>
<sequence>MSLSCSDKVKVNEVIVDFVALKLLIDGEWLEIEARQLALLKLLIKHHGEAVSRNLIMDELWHDTIVSDNSVSQAITQLRKSLQDDKGTPRFIRTVPRVGYQLIASVEAIKAPEVSEEFGVVKRTSKPMMAILGIVLGMGLMFSLFQLTKPSLSLPTYEYETRLTSVPGPEGFLRYSPDGRYLAFSQISENRSQMDLVVYDAQTETIHSIKNTGYSEEAPEWSPDSQWLIYYRHDPISCDVRIMSVSTPVETWRLSPDRHLSDCEPGYSRQKMHWVSPETLYRRRWRDNQAMLTKVTLSNDEFPQIVEQQDLPQFNPLLMDIDKESLLMLLVEKNQKWFELKLVDLISLDSKIIDFSEQDYWGLKWHKVNESFWLGNTSLRLMSLNGESQVVHNPMGFIPDIDMNRVTQQLAYSEGQVNVNLYNIEFSRTESAGEVKPRQVSSSARTDILPTMSKEGDQMAFVSFQRGSADGLSHVEIWLKHKHKKAASLLANLPENIKPDYLLWSPNGENILLGDTEDKLYLINTYSRHMVPIVSGYEQLDAVVWSQDGKHINFSGLNEGKWQSWQYNLQLGTSTPVVEDDKQAITSQGDLELIKTLNPSFIHYSKKIADFLALNLAPELGVYDLQPSLSLYRPAIIDGGIYYVVRQGLLLKLYYYEFDTNHNRFISHIGNHEQEFHLTLNISASDDGKRVVYSKVENVETDILLQRKIDTDQ</sequence>
<dbReference type="InterPro" id="IPR001867">
    <property type="entry name" value="OmpR/PhoB-type_DNA-bd"/>
</dbReference>
<keyword evidence="2 3" id="KW-0238">DNA-binding</keyword>
<organism evidence="6 7">
    <name type="scientific">Shewanella hanedai</name>
    <name type="common">Alteromonas hanedai</name>
    <dbReference type="NCBI Taxonomy" id="25"/>
    <lineage>
        <taxon>Bacteria</taxon>
        <taxon>Pseudomonadati</taxon>
        <taxon>Pseudomonadota</taxon>
        <taxon>Gammaproteobacteria</taxon>
        <taxon>Alteromonadales</taxon>
        <taxon>Shewanellaceae</taxon>
        <taxon>Shewanella</taxon>
    </lineage>
</organism>
<evidence type="ECO:0000256" key="1">
    <source>
        <dbReference type="ARBA" id="ARBA00009820"/>
    </source>
</evidence>
<dbReference type="Pfam" id="PF00486">
    <property type="entry name" value="Trans_reg_C"/>
    <property type="match status" value="1"/>
</dbReference>
<dbReference type="Gene3D" id="1.10.10.10">
    <property type="entry name" value="Winged helix-like DNA-binding domain superfamily/Winged helix DNA-binding domain"/>
    <property type="match status" value="1"/>
</dbReference>
<dbReference type="CDD" id="cd00383">
    <property type="entry name" value="trans_reg_C"/>
    <property type="match status" value="1"/>
</dbReference>
<dbReference type="Pfam" id="PF07676">
    <property type="entry name" value="PD40"/>
    <property type="match status" value="2"/>
</dbReference>
<keyword evidence="4" id="KW-1133">Transmembrane helix</keyword>
<evidence type="ECO:0000256" key="4">
    <source>
        <dbReference type="SAM" id="Phobius"/>
    </source>
</evidence>
<evidence type="ECO:0000313" key="6">
    <source>
        <dbReference type="EMBL" id="TRY12884.1"/>
    </source>
</evidence>